<dbReference type="InterPro" id="IPR004710">
    <property type="entry name" value="Bilac:Na_transpt"/>
</dbReference>
<proteinExistence type="predicted"/>
<keyword evidence="3 5" id="KW-1133">Transmembrane helix</keyword>
<dbReference type="GO" id="GO:0016020">
    <property type="term" value="C:membrane"/>
    <property type="evidence" value="ECO:0007669"/>
    <property type="project" value="UniProtKB-SubCell"/>
</dbReference>
<feature type="transmembrane region" description="Helical" evidence="5">
    <location>
        <begin position="127"/>
        <end position="149"/>
    </location>
</feature>
<sequence>MLNTITRLFPLWAVIFSALAYSFPDGFNHLGYLIAPGLSLIMLFMGLTLSLNDFASIKNRLPALSIGVVVQFGIMPFAGLLIAQLLNLPVDLTVGMILAGSVAGGTASNVLCYLAKGDVALSISMTAVSTLIGAFATPLLISLLAHQYIEVDPLAMMWGLAKIVVFPVALGVLTNHFCHRFVQQLNPVFPLCSMATIILVIAVVVASNAQDLPEIGLITVLAVALHNGAGLSLGYLAAHLLGFGRKTCKTVAIEVGMQNSGLAVVLATQFFTPAAALPATFFSIWHNMTGSALATWWARKDSEVCKP</sequence>
<evidence type="ECO:0000256" key="3">
    <source>
        <dbReference type="ARBA" id="ARBA00022989"/>
    </source>
</evidence>
<feature type="transmembrane region" description="Helical" evidence="5">
    <location>
        <begin position="188"/>
        <end position="209"/>
    </location>
</feature>
<feature type="transmembrane region" description="Helical" evidence="5">
    <location>
        <begin position="92"/>
        <end position="115"/>
    </location>
</feature>
<feature type="transmembrane region" description="Helical" evidence="5">
    <location>
        <begin position="30"/>
        <end position="51"/>
    </location>
</feature>
<reference evidence="6 7" key="1">
    <citation type="submission" date="2014-06" db="EMBL/GenBank/DDBJ databases">
        <title>Whole Genome Sequences of Three Symbiotic Endozoicomonas Bacteria.</title>
        <authorList>
            <person name="Neave M.J."/>
            <person name="Apprill A."/>
            <person name="Voolstra C.R."/>
        </authorList>
    </citation>
    <scope>NUCLEOTIDE SEQUENCE [LARGE SCALE GENOMIC DNA]</scope>
    <source>
        <strain evidence="6 7">DSM 25634</strain>
    </source>
</reference>
<dbReference type="PANTHER" id="PTHR10361">
    <property type="entry name" value="SODIUM-BILE ACID COTRANSPORTER"/>
    <property type="match status" value="1"/>
</dbReference>
<evidence type="ECO:0000256" key="1">
    <source>
        <dbReference type="ARBA" id="ARBA00004141"/>
    </source>
</evidence>
<evidence type="ECO:0000313" key="6">
    <source>
        <dbReference type="EMBL" id="KEQ19433.1"/>
    </source>
</evidence>
<comment type="subcellular location">
    <subcellularLocation>
        <location evidence="1">Membrane</location>
        <topology evidence="1">Multi-pass membrane protein</topology>
    </subcellularLocation>
</comment>
<dbReference type="AlphaFoldDB" id="A0A081NLW0"/>
<dbReference type="EMBL" id="JOKH01000001">
    <property type="protein sequence ID" value="KEQ19433.1"/>
    <property type="molecule type" value="Genomic_DNA"/>
</dbReference>
<feature type="transmembrane region" description="Helical" evidence="5">
    <location>
        <begin position="155"/>
        <end position="176"/>
    </location>
</feature>
<keyword evidence="7" id="KW-1185">Reference proteome</keyword>
<dbReference type="Pfam" id="PF01758">
    <property type="entry name" value="SBF"/>
    <property type="match status" value="1"/>
</dbReference>
<dbReference type="PANTHER" id="PTHR10361:SF28">
    <property type="entry name" value="P3 PROTEIN-RELATED"/>
    <property type="match status" value="1"/>
</dbReference>
<feature type="transmembrane region" description="Helical" evidence="5">
    <location>
        <begin position="215"/>
        <end position="241"/>
    </location>
</feature>
<name>A0A081NLW0_9GAMM</name>
<comment type="caution">
    <text evidence="6">The sequence shown here is derived from an EMBL/GenBank/DDBJ whole genome shotgun (WGS) entry which is preliminary data.</text>
</comment>
<keyword evidence="4 5" id="KW-0472">Membrane</keyword>
<gene>
    <name evidence="6" type="ORF">GZ78_05665</name>
</gene>
<feature type="transmembrane region" description="Helical" evidence="5">
    <location>
        <begin position="262"/>
        <end position="285"/>
    </location>
</feature>
<protein>
    <submittedName>
        <fullName evidence="6">Bile acid:sodium symporter</fullName>
    </submittedName>
</protein>
<feature type="transmembrane region" description="Helical" evidence="5">
    <location>
        <begin position="63"/>
        <end position="86"/>
    </location>
</feature>
<dbReference type="Gene3D" id="1.20.1530.20">
    <property type="match status" value="1"/>
</dbReference>
<evidence type="ECO:0000256" key="4">
    <source>
        <dbReference type="ARBA" id="ARBA00023136"/>
    </source>
</evidence>
<organism evidence="6 7">
    <name type="scientific">Endozoicomonas numazuensis</name>
    <dbReference type="NCBI Taxonomy" id="1137799"/>
    <lineage>
        <taxon>Bacteria</taxon>
        <taxon>Pseudomonadati</taxon>
        <taxon>Pseudomonadota</taxon>
        <taxon>Gammaproteobacteria</taxon>
        <taxon>Oceanospirillales</taxon>
        <taxon>Endozoicomonadaceae</taxon>
        <taxon>Endozoicomonas</taxon>
    </lineage>
</organism>
<evidence type="ECO:0000256" key="2">
    <source>
        <dbReference type="ARBA" id="ARBA00022692"/>
    </source>
</evidence>
<dbReference type="eggNOG" id="COG0385">
    <property type="taxonomic scope" value="Bacteria"/>
</dbReference>
<evidence type="ECO:0000313" key="7">
    <source>
        <dbReference type="Proteomes" id="UP000028073"/>
    </source>
</evidence>
<dbReference type="OrthoDB" id="9806785at2"/>
<keyword evidence="2 5" id="KW-0812">Transmembrane</keyword>
<dbReference type="InterPro" id="IPR038770">
    <property type="entry name" value="Na+/solute_symporter_sf"/>
</dbReference>
<dbReference type="InterPro" id="IPR002657">
    <property type="entry name" value="BilAc:Na_symport/Acr3"/>
</dbReference>
<dbReference type="Proteomes" id="UP000028073">
    <property type="component" value="Unassembled WGS sequence"/>
</dbReference>
<accession>A0A081NLW0</accession>
<evidence type="ECO:0000256" key="5">
    <source>
        <dbReference type="SAM" id="Phobius"/>
    </source>
</evidence>